<evidence type="ECO:0000256" key="1">
    <source>
        <dbReference type="ARBA" id="ARBA00004141"/>
    </source>
</evidence>
<evidence type="ECO:0000256" key="3">
    <source>
        <dbReference type="ARBA" id="ARBA00022448"/>
    </source>
</evidence>
<keyword evidence="7 9" id="KW-0472">Membrane</keyword>
<evidence type="ECO:0000256" key="2">
    <source>
        <dbReference type="ARBA" id="ARBA00009904"/>
    </source>
</evidence>
<proteinExistence type="inferred from homology"/>
<accession>A0A845V7E7</accession>
<reference evidence="10 11" key="1">
    <citation type="submission" date="2020-02" db="EMBL/GenBank/DDBJ databases">
        <authorList>
            <person name="Zhang X.-Y."/>
        </authorList>
    </citation>
    <scope>NUCLEOTIDE SEQUENCE [LARGE SCALE GENOMIC DNA]</scope>
    <source>
        <strain evidence="10 11">C33</strain>
    </source>
</reference>
<sequence length="615" mass="67191">MGLRPGTACWFELLVPRADLARTLARLAETQTVELETEQRPDRPFELPGLTAAVAEFNDLERRLSGWWPEGQLPSLDRSMDPVAAMEDALARLRVWAAEAEPLIDQAERHETELARLDELDRLVAGDNPALPAFERLAEAGPWLAARLYRLPPDSQPDDWPASILTQFLVDADGQRYVLAVGPDDAVSRLDERMTAIKARRLMMPAWLPDEPQAARNALAERRAQAEQARRQVGERIAELHERHQIAPALGVMALMQWFAGHAPALPMTEHFVLVTGWCSDPDGAELDRVLAESNVEHVLRRADPPAGLDVPVIMRNPRWAKPFEIFANLLGTPGSTEVDPSRLLAVITPLMFGFMFGDVGQGAVLLGLGLWLRKRIPVFALLVPFGAAAIVFGFLFGSIFANEHLIPALWMHPIDHPTTIMAIAVGFGVCVIATGLLFDALRCLWRGAGLHWLATRAGLVLAYFGILGALLRPELLNLAWLGFAWFVLGSVGVAERQRLMELPKALGELLEGMLQLLVNTISFVRVGAFALAHAGLSAAVFGMADAAGGGLAGLIVIILGNAIVIALEGLIVGIQTTRLMLFEFFIRFLTAEGRRFKPLTGPGAVFRPTGRSST</sequence>
<comment type="subcellular location">
    <subcellularLocation>
        <location evidence="1">Membrane</location>
        <topology evidence="1">Multi-pass membrane protein</topology>
    </subcellularLocation>
</comment>
<evidence type="ECO:0000256" key="5">
    <source>
        <dbReference type="ARBA" id="ARBA00022989"/>
    </source>
</evidence>
<protein>
    <submittedName>
        <fullName evidence="10">ATPase</fullName>
    </submittedName>
</protein>
<gene>
    <name evidence="10" type="ORF">G3I74_15205</name>
</gene>
<organism evidence="10 11">
    <name type="scientific">Wenzhouxiangella limi</name>
    <dbReference type="NCBI Taxonomy" id="2707351"/>
    <lineage>
        <taxon>Bacteria</taxon>
        <taxon>Pseudomonadati</taxon>
        <taxon>Pseudomonadota</taxon>
        <taxon>Gammaproteobacteria</taxon>
        <taxon>Chromatiales</taxon>
        <taxon>Wenzhouxiangellaceae</taxon>
        <taxon>Wenzhouxiangella</taxon>
    </lineage>
</organism>
<feature type="coiled-coil region" evidence="8">
    <location>
        <begin position="216"/>
        <end position="243"/>
    </location>
</feature>
<evidence type="ECO:0000256" key="7">
    <source>
        <dbReference type="ARBA" id="ARBA00023136"/>
    </source>
</evidence>
<evidence type="ECO:0000256" key="6">
    <source>
        <dbReference type="ARBA" id="ARBA00023065"/>
    </source>
</evidence>
<dbReference type="PANTHER" id="PTHR11629:SF63">
    <property type="entry name" value="V-TYPE PROTON ATPASE SUBUNIT A"/>
    <property type="match status" value="1"/>
</dbReference>
<dbReference type="Pfam" id="PF01496">
    <property type="entry name" value="V_ATPase_I"/>
    <property type="match status" value="1"/>
</dbReference>
<dbReference type="Proteomes" id="UP000484885">
    <property type="component" value="Unassembled WGS sequence"/>
</dbReference>
<dbReference type="GO" id="GO:0051117">
    <property type="term" value="F:ATPase binding"/>
    <property type="evidence" value="ECO:0007669"/>
    <property type="project" value="TreeGrafter"/>
</dbReference>
<dbReference type="InterPro" id="IPR002490">
    <property type="entry name" value="V-ATPase_116kDa_su"/>
</dbReference>
<keyword evidence="11" id="KW-1185">Reference proteome</keyword>
<dbReference type="PANTHER" id="PTHR11629">
    <property type="entry name" value="VACUOLAR PROTON ATPASES"/>
    <property type="match status" value="1"/>
</dbReference>
<feature type="transmembrane region" description="Helical" evidence="9">
    <location>
        <begin position="351"/>
        <end position="373"/>
    </location>
</feature>
<feature type="transmembrane region" description="Helical" evidence="9">
    <location>
        <begin position="421"/>
        <end position="442"/>
    </location>
</feature>
<keyword evidence="5 9" id="KW-1133">Transmembrane helix</keyword>
<feature type="transmembrane region" description="Helical" evidence="9">
    <location>
        <begin position="454"/>
        <end position="472"/>
    </location>
</feature>
<dbReference type="GO" id="GO:0033179">
    <property type="term" value="C:proton-transporting V-type ATPase, V0 domain"/>
    <property type="evidence" value="ECO:0007669"/>
    <property type="project" value="InterPro"/>
</dbReference>
<feature type="transmembrane region" description="Helical" evidence="9">
    <location>
        <begin position="380"/>
        <end position="401"/>
    </location>
</feature>
<feature type="transmembrane region" description="Helical" evidence="9">
    <location>
        <begin position="551"/>
        <end position="575"/>
    </location>
</feature>
<dbReference type="GO" id="GO:0007035">
    <property type="term" value="P:vacuolar acidification"/>
    <property type="evidence" value="ECO:0007669"/>
    <property type="project" value="TreeGrafter"/>
</dbReference>
<dbReference type="EMBL" id="JAAGSC010000044">
    <property type="protein sequence ID" value="NDY97076.1"/>
    <property type="molecule type" value="Genomic_DNA"/>
</dbReference>
<comment type="similarity">
    <text evidence="2">Belongs to the V-ATPase 116 kDa subunit family.</text>
</comment>
<evidence type="ECO:0000313" key="10">
    <source>
        <dbReference type="EMBL" id="NDY97076.1"/>
    </source>
</evidence>
<keyword evidence="4 9" id="KW-0812">Transmembrane</keyword>
<dbReference type="AlphaFoldDB" id="A0A845V7E7"/>
<keyword evidence="6" id="KW-0406">Ion transport</keyword>
<feature type="transmembrane region" description="Helical" evidence="9">
    <location>
        <begin position="517"/>
        <end position="545"/>
    </location>
</feature>
<dbReference type="GO" id="GO:0016471">
    <property type="term" value="C:vacuolar proton-transporting V-type ATPase complex"/>
    <property type="evidence" value="ECO:0007669"/>
    <property type="project" value="TreeGrafter"/>
</dbReference>
<evidence type="ECO:0000256" key="8">
    <source>
        <dbReference type="SAM" id="Coils"/>
    </source>
</evidence>
<keyword evidence="8" id="KW-0175">Coiled coil</keyword>
<dbReference type="RefSeq" id="WP_164212442.1">
    <property type="nucleotide sequence ID" value="NZ_JAAGSC010000044.1"/>
</dbReference>
<name>A0A845V7E7_9GAMM</name>
<evidence type="ECO:0000313" key="11">
    <source>
        <dbReference type="Proteomes" id="UP000484885"/>
    </source>
</evidence>
<dbReference type="GO" id="GO:0046961">
    <property type="term" value="F:proton-transporting ATPase activity, rotational mechanism"/>
    <property type="evidence" value="ECO:0007669"/>
    <property type="project" value="InterPro"/>
</dbReference>
<comment type="caution">
    <text evidence="10">The sequence shown here is derived from an EMBL/GenBank/DDBJ whole genome shotgun (WGS) entry which is preliminary data.</text>
</comment>
<feature type="transmembrane region" description="Helical" evidence="9">
    <location>
        <begin position="478"/>
        <end position="496"/>
    </location>
</feature>
<evidence type="ECO:0000256" key="9">
    <source>
        <dbReference type="SAM" id="Phobius"/>
    </source>
</evidence>
<keyword evidence="3" id="KW-0813">Transport</keyword>
<evidence type="ECO:0000256" key="4">
    <source>
        <dbReference type="ARBA" id="ARBA00022692"/>
    </source>
</evidence>